<feature type="region of interest" description="Disordered" evidence="2">
    <location>
        <begin position="1"/>
        <end position="30"/>
    </location>
</feature>
<keyword evidence="4" id="KW-1185">Reference proteome</keyword>
<proteinExistence type="predicted"/>
<feature type="compositionally biased region" description="Low complexity" evidence="2">
    <location>
        <begin position="10"/>
        <end position="19"/>
    </location>
</feature>
<reference evidence="4" key="1">
    <citation type="journal article" date="2010" name="Nat. Biotechnol.">
        <title>Draft genome sequence of the oilseed species Ricinus communis.</title>
        <authorList>
            <person name="Chan A.P."/>
            <person name="Crabtree J."/>
            <person name="Zhao Q."/>
            <person name="Lorenzi H."/>
            <person name="Orvis J."/>
            <person name="Puiu D."/>
            <person name="Melake-Berhan A."/>
            <person name="Jones K.M."/>
            <person name="Redman J."/>
            <person name="Chen G."/>
            <person name="Cahoon E.B."/>
            <person name="Gedil M."/>
            <person name="Stanke M."/>
            <person name="Haas B.J."/>
            <person name="Wortman J.R."/>
            <person name="Fraser-Liggett C.M."/>
            <person name="Ravel J."/>
            <person name="Rabinowicz P.D."/>
        </authorList>
    </citation>
    <scope>NUCLEOTIDE SEQUENCE [LARGE SCALE GENOMIC DNA]</scope>
    <source>
        <strain evidence="4">cv. Hale</strain>
    </source>
</reference>
<accession>B9RNW1</accession>
<evidence type="ECO:0000256" key="1">
    <source>
        <dbReference type="SAM" id="Coils"/>
    </source>
</evidence>
<dbReference type="InParanoid" id="B9RNW1"/>
<dbReference type="STRING" id="3988.B9RNW1"/>
<evidence type="ECO:0000313" key="3">
    <source>
        <dbReference type="EMBL" id="EEF46879.1"/>
    </source>
</evidence>
<dbReference type="Proteomes" id="UP000008311">
    <property type="component" value="Unassembled WGS sequence"/>
</dbReference>
<dbReference type="EMBL" id="EQ973791">
    <property type="protein sequence ID" value="EEF46879.1"/>
    <property type="molecule type" value="Genomic_DNA"/>
</dbReference>
<dbReference type="eggNOG" id="ENOG502RZ5T">
    <property type="taxonomic scope" value="Eukaryota"/>
</dbReference>
<dbReference type="AlphaFoldDB" id="B9RNW1"/>
<gene>
    <name evidence="3" type="ORF">RCOM_0920940</name>
</gene>
<feature type="region of interest" description="Disordered" evidence="2">
    <location>
        <begin position="261"/>
        <end position="290"/>
    </location>
</feature>
<name>B9RNW1_RICCO</name>
<evidence type="ECO:0000313" key="4">
    <source>
        <dbReference type="Proteomes" id="UP000008311"/>
    </source>
</evidence>
<feature type="coiled-coil region" evidence="1">
    <location>
        <begin position="153"/>
        <end position="180"/>
    </location>
</feature>
<dbReference type="GO" id="GO:0008356">
    <property type="term" value="P:asymmetric cell division"/>
    <property type="evidence" value="ECO:0007669"/>
    <property type="project" value="InterPro"/>
</dbReference>
<dbReference type="OrthoDB" id="1916242at2759"/>
<feature type="region of interest" description="Disordered" evidence="2">
    <location>
        <begin position="98"/>
        <end position="123"/>
    </location>
</feature>
<evidence type="ECO:0000256" key="2">
    <source>
        <dbReference type="SAM" id="MobiDB-lite"/>
    </source>
</evidence>
<feature type="coiled-coil region" evidence="1">
    <location>
        <begin position="304"/>
        <end position="331"/>
    </location>
</feature>
<dbReference type="InterPro" id="IPR040348">
    <property type="entry name" value="POLAR-like"/>
</dbReference>
<dbReference type="FunCoup" id="B9RNW1">
    <property type="interactions" value="167"/>
</dbReference>
<dbReference type="PANTHER" id="PTHR33476">
    <property type="entry name" value="EMB|CAB62613.1"/>
    <property type="match status" value="1"/>
</dbReference>
<protein>
    <submittedName>
        <fullName evidence="3">Transcription factor, putative</fullName>
    </submittedName>
</protein>
<keyword evidence="1" id="KW-0175">Coiled coil</keyword>
<dbReference type="PANTHER" id="PTHR33476:SF22">
    <property type="entry name" value="PROTEIN POLAR LOCALIZATION DURING ASYMMETRIC DIVISION AND REDISTRIBUTION"/>
    <property type="match status" value="1"/>
</dbReference>
<sequence>MNPIFNLKKPSFFSSSSSSSPPPVQNQNPPLRIADILHSDDDDEEEVQVCIFKEKPPMGGSKDCPNSIDCSSPRRIVSRWIAGLRRCRVKRVKDESELSNLTTQESRSVNCLNESETGQSSRNDSSFNLGVGCGLLYLIAVSKTELTKMIDMRMQMEALLQSTRQELLKKEELCKAAESNDVFAYSAIKGAETPDVEILVLAESSRVTVCDQSSKWETPEKEEGMGQLEAELEAELERLQFHLDREKLLKHPEQLNIKVTDEHTASSKSQTISSEVFDPQPQETDTDCGVSPNELERRLHELLEARQQEQIRELEAVIESLKDKLYEKELEASWWKGTARFISRHAMEPSGFTSPHDPRLITLQGEHKICDKEKDAN</sequence>
<organism evidence="3 4">
    <name type="scientific">Ricinus communis</name>
    <name type="common">Castor bean</name>
    <dbReference type="NCBI Taxonomy" id="3988"/>
    <lineage>
        <taxon>Eukaryota</taxon>
        <taxon>Viridiplantae</taxon>
        <taxon>Streptophyta</taxon>
        <taxon>Embryophyta</taxon>
        <taxon>Tracheophyta</taxon>
        <taxon>Spermatophyta</taxon>
        <taxon>Magnoliopsida</taxon>
        <taxon>eudicotyledons</taxon>
        <taxon>Gunneridae</taxon>
        <taxon>Pentapetalae</taxon>
        <taxon>rosids</taxon>
        <taxon>fabids</taxon>
        <taxon>Malpighiales</taxon>
        <taxon>Euphorbiaceae</taxon>
        <taxon>Acalyphoideae</taxon>
        <taxon>Acalypheae</taxon>
        <taxon>Ricinus</taxon>
    </lineage>
</organism>
<dbReference type="KEGG" id="rcu:8274188"/>